<sequence length="75" mass="8392">METFCFLTLNLPPKGYGGAREWCLQRHGVARQHGVTRGSPFNGGDDLGHSRWQNTKHQVAESTERIGKPFAILVK</sequence>
<evidence type="ECO:0000313" key="1">
    <source>
        <dbReference type="EMBL" id="KAK5794615.1"/>
    </source>
</evidence>
<dbReference type="EMBL" id="JARKNE010000010">
    <property type="protein sequence ID" value="KAK5794615.1"/>
    <property type="molecule type" value="Genomic_DNA"/>
</dbReference>
<gene>
    <name evidence="1" type="ORF">PVK06_035854</name>
</gene>
<name>A0ABR0NHW8_GOSAR</name>
<proteinExistence type="predicted"/>
<comment type="caution">
    <text evidence="1">The sequence shown here is derived from an EMBL/GenBank/DDBJ whole genome shotgun (WGS) entry which is preliminary data.</text>
</comment>
<keyword evidence="2" id="KW-1185">Reference proteome</keyword>
<reference evidence="1 2" key="1">
    <citation type="submission" date="2023-03" db="EMBL/GenBank/DDBJ databases">
        <title>WGS of Gossypium arboreum.</title>
        <authorList>
            <person name="Yu D."/>
        </authorList>
    </citation>
    <scope>NUCLEOTIDE SEQUENCE [LARGE SCALE GENOMIC DNA]</scope>
    <source>
        <tissue evidence="1">Leaf</tissue>
    </source>
</reference>
<organism evidence="1 2">
    <name type="scientific">Gossypium arboreum</name>
    <name type="common">Tree cotton</name>
    <name type="synonym">Gossypium nanking</name>
    <dbReference type="NCBI Taxonomy" id="29729"/>
    <lineage>
        <taxon>Eukaryota</taxon>
        <taxon>Viridiplantae</taxon>
        <taxon>Streptophyta</taxon>
        <taxon>Embryophyta</taxon>
        <taxon>Tracheophyta</taxon>
        <taxon>Spermatophyta</taxon>
        <taxon>Magnoliopsida</taxon>
        <taxon>eudicotyledons</taxon>
        <taxon>Gunneridae</taxon>
        <taxon>Pentapetalae</taxon>
        <taxon>rosids</taxon>
        <taxon>malvids</taxon>
        <taxon>Malvales</taxon>
        <taxon>Malvaceae</taxon>
        <taxon>Malvoideae</taxon>
        <taxon>Gossypium</taxon>
    </lineage>
</organism>
<evidence type="ECO:0000313" key="2">
    <source>
        <dbReference type="Proteomes" id="UP001358586"/>
    </source>
</evidence>
<dbReference type="Proteomes" id="UP001358586">
    <property type="component" value="Chromosome 10"/>
</dbReference>
<protein>
    <submittedName>
        <fullName evidence="1">Uncharacterized protein</fullName>
    </submittedName>
</protein>
<accession>A0ABR0NHW8</accession>